<accession>A0A3B4TLD3</accession>
<keyword evidence="3" id="KW-1185">Reference proteome</keyword>
<dbReference type="PANTHER" id="PTHR40386">
    <property type="entry name" value="SMALL INTEGRAL MEMBRANE PROTEIN 26"/>
    <property type="match status" value="1"/>
</dbReference>
<sequence>MTLSDLPKWNKRAAAVYAFGIWTMIGSYAYFRYTGRYEDKPGKIQCETAVSVVISLTLHSKTILTYKKDFVPYSTRIYNFIRSFSSEPGTGGDEK</sequence>
<reference evidence="2" key="1">
    <citation type="submission" date="2025-08" db="UniProtKB">
        <authorList>
            <consortium name="Ensembl"/>
        </authorList>
    </citation>
    <scope>IDENTIFICATION</scope>
</reference>
<dbReference type="Ensembl" id="ENSSDUT00000006964.1">
    <property type="protein sequence ID" value="ENSSDUP00000006833.1"/>
    <property type="gene ID" value="ENSSDUG00000005036.1"/>
</dbReference>
<feature type="transmembrane region" description="Helical" evidence="1">
    <location>
        <begin position="12"/>
        <end position="31"/>
    </location>
</feature>
<name>A0A3B4TLD3_SERDU</name>
<evidence type="ECO:0000313" key="3">
    <source>
        <dbReference type="Proteomes" id="UP000261420"/>
    </source>
</evidence>
<keyword evidence="1" id="KW-1133">Transmembrane helix</keyword>
<evidence type="ECO:0000256" key="1">
    <source>
        <dbReference type="SAM" id="Phobius"/>
    </source>
</evidence>
<dbReference type="InterPro" id="IPR038831">
    <property type="entry name" value="SMIM26"/>
</dbReference>
<dbReference type="GeneTree" id="ENSGT00860000134050"/>
<dbReference type="OMA" id="YGLGAWT"/>
<dbReference type="Proteomes" id="UP000261420">
    <property type="component" value="Unplaced"/>
</dbReference>
<dbReference type="PANTHER" id="PTHR40386:SF1">
    <property type="entry name" value="SMALL INTEGRAL MEMBRANE PROTEIN 26"/>
    <property type="match status" value="1"/>
</dbReference>
<dbReference type="AlphaFoldDB" id="A0A3B4TLD3"/>
<proteinExistence type="predicted"/>
<protein>
    <submittedName>
        <fullName evidence="2">Small integral membrane protein 26</fullName>
    </submittedName>
</protein>
<organism evidence="2 3">
    <name type="scientific">Seriola dumerili</name>
    <name type="common">Greater amberjack</name>
    <name type="synonym">Caranx dumerili</name>
    <dbReference type="NCBI Taxonomy" id="41447"/>
    <lineage>
        <taxon>Eukaryota</taxon>
        <taxon>Metazoa</taxon>
        <taxon>Chordata</taxon>
        <taxon>Craniata</taxon>
        <taxon>Vertebrata</taxon>
        <taxon>Euteleostomi</taxon>
        <taxon>Actinopterygii</taxon>
        <taxon>Neopterygii</taxon>
        <taxon>Teleostei</taxon>
        <taxon>Neoteleostei</taxon>
        <taxon>Acanthomorphata</taxon>
        <taxon>Carangaria</taxon>
        <taxon>Carangiformes</taxon>
        <taxon>Carangidae</taxon>
        <taxon>Seriola</taxon>
    </lineage>
</organism>
<reference evidence="2" key="2">
    <citation type="submission" date="2025-09" db="UniProtKB">
        <authorList>
            <consortium name="Ensembl"/>
        </authorList>
    </citation>
    <scope>IDENTIFICATION</scope>
</reference>
<keyword evidence="1" id="KW-0472">Membrane</keyword>
<evidence type="ECO:0000313" key="2">
    <source>
        <dbReference type="Ensembl" id="ENSSDUP00000006833.1"/>
    </source>
</evidence>
<keyword evidence="1" id="KW-0812">Transmembrane</keyword>
<dbReference type="STRING" id="41447.ENSSDUP00000006833"/>